<proteinExistence type="predicted"/>
<evidence type="ECO:0000313" key="2">
    <source>
        <dbReference type="Proteomes" id="UP000235672"/>
    </source>
</evidence>
<protein>
    <submittedName>
        <fullName evidence="1">Uncharacterized protein</fullName>
    </submittedName>
</protein>
<keyword evidence="2" id="KW-1185">Reference proteome</keyword>
<dbReference type="OrthoDB" id="3516495at2759"/>
<organism evidence="1 2">
    <name type="scientific">Hyaloscypha hepaticicola</name>
    <dbReference type="NCBI Taxonomy" id="2082293"/>
    <lineage>
        <taxon>Eukaryota</taxon>
        <taxon>Fungi</taxon>
        <taxon>Dikarya</taxon>
        <taxon>Ascomycota</taxon>
        <taxon>Pezizomycotina</taxon>
        <taxon>Leotiomycetes</taxon>
        <taxon>Helotiales</taxon>
        <taxon>Hyaloscyphaceae</taxon>
        <taxon>Hyaloscypha</taxon>
    </lineage>
</organism>
<dbReference type="Proteomes" id="UP000235672">
    <property type="component" value="Unassembled WGS sequence"/>
</dbReference>
<sequence>MADTHPLPMGGGVGMRRAHHAVASVSRALRMIYLGHPYPAAAKHRTKAPIHLNIGEILSFNDLQTLAAFFQEGPGQDVAVLRNIRSLSISYLDDHAAADWRRRTTDYAYEAFELLYASWHLMQVSWLELCLPCWDAVSSVDDPGIWSLLKIRGLPHLTISGPHRCIAPKVRAWLKARTRRKKLLPWQPLGVENPGPNNWTAFLTHRDGQPPWQQQYEWLK</sequence>
<dbReference type="AlphaFoldDB" id="A0A2J6PMU8"/>
<accession>A0A2J6PMU8</accession>
<gene>
    <name evidence="1" type="ORF">NA56DRAFT_710033</name>
</gene>
<reference evidence="1 2" key="1">
    <citation type="submission" date="2016-05" db="EMBL/GenBank/DDBJ databases">
        <title>A degradative enzymes factory behind the ericoid mycorrhizal symbiosis.</title>
        <authorList>
            <consortium name="DOE Joint Genome Institute"/>
            <person name="Martino E."/>
            <person name="Morin E."/>
            <person name="Grelet G."/>
            <person name="Kuo A."/>
            <person name="Kohler A."/>
            <person name="Daghino S."/>
            <person name="Barry K."/>
            <person name="Choi C."/>
            <person name="Cichocki N."/>
            <person name="Clum A."/>
            <person name="Copeland A."/>
            <person name="Hainaut M."/>
            <person name="Haridas S."/>
            <person name="Labutti K."/>
            <person name="Lindquist E."/>
            <person name="Lipzen A."/>
            <person name="Khouja H.-R."/>
            <person name="Murat C."/>
            <person name="Ohm R."/>
            <person name="Olson A."/>
            <person name="Spatafora J."/>
            <person name="Veneault-Fourrey C."/>
            <person name="Henrissat B."/>
            <person name="Grigoriev I."/>
            <person name="Martin F."/>
            <person name="Perotto S."/>
        </authorList>
    </citation>
    <scope>NUCLEOTIDE SEQUENCE [LARGE SCALE GENOMIC DNA]</scope>
    <source>
        <strain evidence="1 2">UAMH 7357</strain>
    </source>
</reference>
<name>A0A2J6PMU8_9HELO</name>
<evidence type="ECO:0000313" key="1">
    <source>
        <dbReference type="EMBL" id="PMD15360.1"/>
    </source>
</evidence>
<dbReference type="EMBL" id="KZ613514">
    <property type="protein sequence ID" value="PMD15360.1"/>
    <property type="molecule type" value="Genomic_DNA"/>
</dbReference>